<comment type="caution">
    <text evidence="2">The sequence shown here is derived from an EMBL/GenBank/DDBJ whole genome shotgun (WGS) entry which is preliminary data.</text>
</comment>
<organism evidence="2 3">
    <name type="scientific">Rhizoctonia solani</name>
    <dbReference type="NCBI Taxonomy" id="456999"/>
    <lineage>
        <taxon>Eukaryota</taxon>
        <taxon>Fungi</taxon>
        <taxon>Dikarya</taxon>
        <taxon>Basidiomycota</taxon>
        <taxon>Agaricomycotina</taxon>
        <taxon>Agaricomycetes</taxon>
        <taxon>Cantharellales</taxon>
        <taxon>Ceratobasidiaceae</taxon>
        <taxon>Rhizoctonia</taxon>
    </lineage>
</organism>
<sequence>MPTTRRRTDAKPVLRKGNLRNAAVLTLSQVSKLVNLPVAQDVARHIHQITAALKPSVLQAPKTNDLSAKGLADQVAGLLGVLDVALPHLDNNAELDALYHQLQTAHAELESIQASEYTTKFASQTRIQDRITQLKEEVYRTVLDLTLRLLVMTLAGNMRDRSTLLRTRKLTIRTHKATIRTQRTTVRQQGALVRAEQRLVLYNQRIEELEHMCAALQRQGAAHEVILMRYTDGRGISYPVLALNGTFFFFNP</sequence>
<evidence type="ECO:0000256" key="1">
    <source>
        <dbReference type="SAM" id="Coils"/>
    </source>
</evidence>
<name>A0A8H3H6P5_9AGAM</name>
<evidence type="ECO:0000313" key="3">
    <source>
        <dbReference type="Proteomes" id="UP000663831"/>
    </source>
</evidence>
<keyword evidence="1" id="KW-0175">Coiled coil</keyword>
<proteinExistence type="predicted"/>
<gene>
    <name evidence="2" type="ORF">RDB_LOCUS119319</name>
</gene>
<dbReference type="Proteomes" id="UP000663831">
    <property type="component" value="Unassembled WGS sequence"/>
</dbReference>
<reference evidence="2" key="1">
    <citation type="submission" date="2021-01" db="EMBL/GenBank/DDBJ databases">
        <authorList>
            <person name="Kaushik A."/>
        </authorList>
    </citation>
    <scope>NUCLEOTIDE SEQUENCE</scope>
    <source>
        <strain evidence="2">AG3-1AP</strain>
    </source>
</reference>
<dbReference type="OrthoDB" id="10352902at2759"/>
<protein>
    <submittedName>
        <fullName evidence="2">Uncharacterized protein</fullName>
    </submittedName>
</protein>
<dbReference type="EMBL" id="CAJMWV010004563">
    <property type="protein sequence ID" value="CAE6501156.1"/>
    <property type="molecule type" value="Genomic_DNA"/>
</dbReference>
<accession>A0A8H3H6P5</accession>
<dbReference type="AlphaFoldDB" id="A0A8H3H6P5"/>
<evidence type="ECO:0000313" key="2">
    <source>
        <dbReference type="EMBL" id="CAE6501156.1"/>
    </source>
</evidence>
<feature type="coiled-coil region" evidence="1">
    <location>
        <begin position="192"/>
        <end position="219"/>
    </location>
</feature>